<evidence type="ECO:0000313" key="2">
    <source>
        <dbReference type="EMBL" id="KAK1760374.1"/>
    </source>
</evidence>
<evidence type="ECO:0000313" key="3">
    <source>
        <dbReference type="Proteomes" id="UP001239445"/>
    </source>
</evidence>
<dbReference type="AlphaFoldDB" id="A0AAJ0BLA4"/>
<proteinExistence type="predicted"/>
<dbReference type="EMBL" id="MU839827">
    <property type="protein sequence ID" value="KAK1760374.1"/>
    <property type="molecule type" value="Genomic_DNA"/>
</dbReference>
<gene>
    <name evidence="2" type="ORF">QBC47DRAFT_396370</name>
</gene>
<keyword evidence="3" id="KW-1185">Reference proteome</keyword>
<organism evidence="2 3">
    <name type="scientific">Echria macrotheca</name>
    <dbReference type="NCBI Taxonomy" id="438768"/>
    <lineage>
        <taxon>Eukaryota</taxon>
        <taxon>Fungi</taxon>
        <taxon>Dikarya</taxon>
        <taxon>Ascomycota</taxon>
        <taxon>Pezizomycotina</taxon>
        <taxon>Sordariomycetes</taxon>
        <taxon>Sordariomycetidae</taxon>
        <taxon>Sordariales</taxon>
        <taxon>Schizotheciaceae</taxon>
        <taxon>Echria</taxon>
    </lineage>
</organism>
<accession>A0AAJ0BLA4</accession>
<evidence type="ECO:0000256" key="1">
    <source>
        <dbReference type="SAM" id="SignalP"/>
    </source>
</evidence>
<dbReference type="Proteomes" id="UP001239445">
    <property type="component" value="Unassembled WGS sequence"/>
</dbReference>
<reference evidence="2" key="1">
    <citation type="submission" date="2023-06" db="EMBL/GenBank/DDBJ databases">
        <title>Genome-scale phylogeny and comparative genomics of the fungal order Sordariales.</title>
        <authorList>
            <consortium name="Lawrence Berkeley National Laboratory"/>
            <person name="Hensen N."/>
            <person name="Bonometti L."/>
            <person name="Westerberg I."/>
            <person name="Brannstrom I.O."/>
            <person name="Guillou S."/>
            <person name="Cros-Aarteil S."/>
            <person name="Calhoun S."/>
            <person name="Haridas S."/>
            <person name="Kuo A."/>
            <person name="Mondo S."/>
            <person name="Pangilinan J."/>
            <person name="Riley R."/>
            <person name="Labutti K."/>
            <person name="Andreopoulos B."/>
            <person name="Lipzen A."/>
            <person name="Chen C."/>
            <person name="Yanf M."/>
            <person name="Daum C."/>
            <person name="Ng V."/>
            <person name="Clum A."/>
            <person name="Steindorff A."/>
            <person name="Ohm R."/>
            <person name="Martin F."/>
            <person name="Silar P."/>
            <person name="Natvig D."/>
            <person name="Lalanne C."/>
            <person name="Gautier V."/>
            <person name="Ament-Velasquez S.L."/>
            <person name="Kruys A."/>
            <person name="Hutchinson M.I."/>
            <person name="Powell A.J."/>
            <person name="Barry K."/>
            <person name="Miller A.N."/>
            <person name="Grigoriev I.V."/>
            <person name="Debuchy R."/>
            <person name="Gladieux P."/>
            <person name="Thoren M.H."/>
            <person name="Johannesson H."/>
        </authorList>
    </citation>
    <scope>NUCLEOTIDE SEQUENCE</scope>
    <source>
        <strain evidence="2">PSN4</strain>
    </source>
</reference>
<name>A0AAJ0BLA4_9PEZI</name>
<comment type="caution">
    <text evidence="2">The sequence shown here is derived from an EMBL/GenBank/DDBJ whole genome shotgun (WGS) entry which is preliminary data.</text>
</comment>
<sequence length="93" mass="9359">MRLIIALIFALAAGASAAPSPGLDNRQACVYECGCNSPDDNPPPDTGSCCSSAGGSLGGDLCRNLSTTQARSFRSCCKNGSICFTSGACPLPP</sequence>
<feature type="chain" id="PRO_5042505606" evidence="1">
    <location>
        <begin position="18"/>
        <end position="93"/>
    </location>
</feature>
<keyword evidence="1" id="KW-0732">Signal</keyword>
<protein>
    <submittedName>
        <fullName evidence="2">Uncharacterized protein</fullName>
    </submittedName>
</protein>
<feature type="signal peptide" evidence="1">
    <location>
        <begin position="1"/>
        <end position="17"/>
    </location>
</feature>